<dbReference type="Gene3D" id="3.40.50.1820">
    <property type="entry name" value="alpha/beta hydrolase"/>
    <property type="match status" value="1"/>
</dbReference>
<dbReference type="SUPFAM" id="SSF53474">
    <property type="entry name" value="alpha/beta-Hydrolases"/>
    <property type="match status" value="1"/>
</dbReference>
<dbReference type="PRINTS" id="PR00412">
    <property type="entry name" value="EPOXHYDRLASE"/>
</dbReference>
<sequence>MNLAYEDRGHGEPVLFIAGQGGVGRTWDVHQVPTFRAAGYRVITFDNRGVGATAGCTGFTTATVVADTAQLIEHLRVAPVRVVGASMGAYIAQELMLSRPDLVRQAVLLATRGRQDRARTFFQEAERELLDSGIQLPAKYEAKLRLLDSFSPRTLNDDRAVQDWIDTFTMWPTTPTPGLRAQYRVAPQGNRLTAYRAITTPVLVIGFADDLVLPPHLGAEVADALPHGRYLEVADAGHLGFLERPHTVNSAILDFFANSAGGRGD</sequence>
<name>A0ABN9NY00_9MYCO</name>
<dbReference type="InterPro" id="IPR000639">
    <property type="entry name" value="Epox_hydrolase-like"/>
</dbReference>
<dbReference type="PRINTS" id="PR00111">
    <property type="entry name" value="ABHYDROLASE"/>
</dbReference>
<dbReference type="PANTHER" id="PTHR43798">
    <property type="entry name" value="MONOACYLGLYCEROL LIPASE"/>
    <property type="match status" value="1"/>
</dbReference>
<dbReference type="InterPro" id="IPR029058">
    <property type="entry name" value="AB_hydrolase_fold"/>
</dbReference>
<proteinExistence type="predicted"/>
<organism evidence="3 4">
    <name type="scientific">[Mycobacterium] wendilense</name>
    <dbReference type="NCBI Taxonomy" id="3064284"/>
    <lineage>
        <taxon>Bacteria</taxon>
        <taxon>Bacillati</taxon>
        <taxon>Actinomycetota</taxon>
        <taxon>Actinomycetes</taxon>
        <taxon>Mycobacteriales</taxon>
        <taxon>Mycobacteriaceae</taxon>
        <taxon>Mycolicibacter</taxon>
    </lineage>
</organism>
<keyword evidence="1 3" id="KW-0378">Hydrolase</keyword>
<dbReference type="InterPro" id="IPR000073">
    <property type="entry name" value="AB_hydrolase_1"/>
</dbReference>
<dbReference type="EMBL" id="OY726395">
    <property type="protein sequence ID" value="CAJ1579357.1"/>
    <property type="molecule type" value="Genomic_DNA"/>
</dbReference>
<accession>A0ABN9NY00</accession>
<dbReference type="PANTHER" id="PTHR43798:SF31">
    <property type="entry name" value="AB HYDROLASE SUPERFAMILY PROTEIN YCLE"/>
    <property type="match status" value="1"/>
</dbReference>
<evidence type="ECO:0000256" key="1">
    <source>
        <dbReference type="ARBA" id="ARBA00022801"/>
    </source>
</evidence>
<feature type="domain" description="AB hydrolase-1" evidence="2">
    <location>
        <begin position="13"/>
        <end position="245"/>
    </location>
</feature>
<reference evidence="3 4" key="1">
    <citation type="submission" date="2023-08" db="EMBL/GenBank/DDBJ databases">
        <authorList>
            <person name="Folkvardsen B D."/>
            <person name="Norman A."/>
        </authorList>
    </citation>
    <scope>NUCLEOTIDE SEQUENCE [LARGE SCALE GENOMIC DNA]</scope>
    <source>
        <strain evidence="3 4">Mu0050</strain>
    </source>
</reference>
<evidence type="ECO:0000313" key="3">
    <source>
        <dbReference type="EMBL" id="CAJ1579357.1"/>
    </source>
</evidence>
<evidence type="ECO:0000313" key="4">
    <source>
        <dbReference type="Proteomes" id="UP001190466"/>
    </source>
</evidence>
<dbReference type="InterPro" id="IPR050266">
    <property type="entry name" value="AB_hydrolase_sf"/>
</dbReference>
<protein>
    <submittedName>
        <fullName evidence="3">Alpha/beta hydrolase</fullName>
    </submittedName>
</protein>
<dbReference type="RefSeq" id="WP_316513962.1">
    <property type="nucleotide sequence ID" value="NZ_OY726395.1"/>
</dbReference>
<dbReference type="Proteomes" id="UP001190466">
    <property type="component" value="Chromosome"/>
</dbReference>
<evidence type="ECO:0000259" key="2">
    <source>
        <dbReference type="Pfam" id="PF00561"/>
    </source>
</evidence>
<dbReference type="GO" id="GO:0016787">
    <property type="term" value="F:hydrolase activity"/>
    <property type="evidence" value="ECO:0007669"/>
    <property type="project" value="UniProtKB-KW"/>
</dbReference>
<gene>
    <name evidence="3" type="ORF">MU0050_000467</name>
</gene>
<keyword evidence="4" id="KW-1185">Reference proteome</keyword>
<dbReference type="Pfam" id="PF00561">
    <property type="entry name" value="Abhydrolase_1"/>
    <property type="match status" value="1"/>
</dbReference>